<comment type="caution">
    <text evidence="2">The sequence shown here is derived from an EMBL/GenBank/DDBJ whole genome shotgun (WGS) entry which is preliminary data.</text>
</comment>
<dbReference type="EMBL" id="JAGTJR010000010">
    <property type="protein sequence ID" value="KAH7053485.1"/>
    <property type="molecule type" value="Genomic_DNA"/>
</dbReference>
<dbReference type="Proteomes" id="UP000774617">
    <property type="component" value="Unassembled WGS sequence"/>
</dbReference>
<feature type="compositionally biased region" description="Basic and acidic residues" evidence="1">
    <location>
        <begin position="81"/>
        <end position="93"/>
    </location>
</feature>
<feature type="region of interest" description="Disordered" evidence="1">
    <location>
        <begin position="50"/>
        <end position="163"/>
    </location>
</feature>
<evidence type="ECO:0000313" key="3">
    <source>
        <dbReference type="Proteomes" id="UP000774617"/>
    </source>
</evidence>
<organism evidence="2 3">
    <name type="scientific">Macrophomina phaseolina</name>
    <dbReference type="NCBI Taxonomy" id="35725"/>
    <lineage>
        <taxon>Eukaryota</taxon>
        <taxon>Fungi</taxon>
        <taxon>Dikarya</taxon>
        <taxon>Ascomycota</taxon>
        <taxon>Pezizomycotina</taxon>
        <taxon>Dothideomycetes</taxon>
        <taxon>Dothideomycetes incertae sedis</taxon>
        <taxon>Botryosphaeriales</taxon>
        <taxon>Botryosphaeriaceae</taxon>
        <taxon>Macrophomina</taxon>
    </lineage>
</organism>
<evidence type="ECO:0000313" key="2">
    <source>
        <dbReference type="EMBL" id="KAH7053485.1"/>
    </source>
</evidence>
<gene>
    <name evidence="2" type="ORF">B0J12DRAFT_698666</name>
</gene>
<evidence type="ECO:0000256" key="1">
    <source>
        <dbReference type="SAM" id="MobiDB-lite"/>
    </source>
</evidence>
<accession>A0ABQ8GET7</accession>
<keyword evidence="3" id="KW-1185">Reference proteome</keyword>
<feature type="compositionally biased region" description="Polar residues" evidence="1">
    <location>
        <begin position="141"/>
        <end position="150"/>
    </location>
</feature>
<proteinExistence type="predicted"/>
<feature type="compositionally biased region" description="Polar residues" evidence="1">
    <location>
        <begin position="104"/>
        <end position="114"/>
    </location>
</feature>
<sequence length="230" mass="26008">MNHNDLHTSHVPTNPDIADRSIDRLWEAIGRLESQFSSLNNHVIARPAAVNSPTISSQEERGGRYNSHSDGVVSLPLPHPELSRPRFALEGRTENQSIRKRHNTNTVSFSATKQHSNETDKSTHIQADATRPPEQLDGPEVNTSPNTSNIEYPKASTVRSKKRIRKPTRNADGILIRKDGMPDRRGKILRAHETTRLPSRRHSGEERARGRSAFWRVVDFAPDLVRTDER</sequence>
<protein>
    <submittedName>
        <fullName evidence="2">Uncharacterized protein</fullName>
    </submittedName>
</protein>
<reference evidence="2 3" key="1">
    <citation type="journal article" date="2021" name="Nat. Commun.">
        <title>Genetic determinants of endophytism in the Arabidopsis root mycobiome.</title>
        <authorList>
            <person name="Mesny F."/>
            <person name="Miyauchi S."/>
            <person name="Thiergart T."/>
            <person name="Pickel B."/>
            <person name="Atanasova L."/>
            <person name="Karlsson M."/>
            <person name="Huettel B."/>
            <person name="Barry K.W."/>
            <person name="Haridas S."/>
            <person name="Chen C."/>
            <person name="Bauer D."/>
            <person name="Andreopoulos W."/>
            <person name="Pangilinan J."/>
            <person name="LaButti K."/>
            <person name="Riley R."/>
            <person name="Lipzen A."/>
            <person name="Clum A."/>
            <person name="Drula E."/>
            <person name="Henrissat B."/>
            <person name="Kohler A."/>
            <person name="Grigoriev I.V."/>
            <person name="Martin F.M."/>
            <person name="Hacquard S."/>
        </authorList>
    </citation>
    <scope>NUCLEOTIDE SEQUENCE [LARGE SCALE GENOMIC DNA]</scope>
    <source>
        <strain evidence="2 3">MPI-SDFR-AT-0080</strain>
    </source>
</reference>
<name>A0ABQ8GET7_9PEZI</name>